<dbReference type="GeneID" id="5718202"/>
<feature type="compositionally biased region" description="Polar residues" evidence="2">
    <location>
        <begin position="814"/>
        <end position="829"/>
    </location>
</feature>
<feature type="compositionally biased region" description="Gly residues" evidence="2">
    <location>
        <begin position="1926"/>
        <end position="1941"/>
    </location>
</feature>
<dbReference type="Pfam" id="PF03456">
    <property type="entry name" value="uDENN"/>
    <property type="match status" value="1"/>
</dbReference>
<dbReference type="SMART" id="SM00800">
    <property type="entry name" value="uDENN"/>
    <property type="match status" value="1"/>
</dbReference>
<dbReference type="SMART" id="SM00320">
    <property type="entry name" value="WD40"/>
    <property type="match status" value="4"/>
</dbReference>
<name>A0A2K3DLG7_CHLRE</name>
<feature type="region of interest" description="Disordered" evidence="2">
    <location>
        <begin position="1334"/>
        <end position="1414"/>
    </location>
</feature>
<feature type="region of interest" description="Disordered" evidence="2">
    <location>
        <begin position="365"/>
        <end position="388"/>
    </location>
</feature>
<feature type="repeat" description="WD" evidence="1">
    <location>
        <begin position="2009"/>
        <end position="2040"/>
    </location>
</feature>
<dbReference type="InterPro" id="IPR037516">
    <property type="entry name" value="Tripartite_DENN"/>
</dbReference>
<dbReference type="OMA" id="CEESAWE"/>
<dbReference type="OrthoDB" id="550022at2759"/>
<evidence type="ECO:0000256" key="2">
    <source>
        <dbReference type="SAM" id="MobiDB-lite"/>
    </source>
</evidence>
<proteinExistence type="predicted"/>
<evidence type="ECO:0000256" key="3">
    <source>
        <dbReference type="SAM" id="SignalP"/>
    </source>
</evidence>
<dbReference type="InParanoid" id="A0A2K3DLG7"/>
<evidence type="ECO:0000313" key="5">
    <source>
        <dbReference type="EMBL" id="PNW81363.1"/>
    </source>
</evidence>
<organism evidence="5 6">
    <name type="scientific">Chlamydomonas reinhardtii</name>
    <name type="common">Chlamydomonas smithii</name>
    <dbReference type="NCBI Taxonomy" id="3055"/>
    <lineage>
        <taxon>Eukaryota</taxon>
        <taxon>Viridiplantae</taxon>
        <taxon>Chlorophyta</taxon>
        <taxon>core chlorophytes</taxon>
        <taxon>Chlorophyceae</taxon>
        <taxon>CS clade</taxon>
        <taxon>Chlamydomonadales</taxon>
        <taxon>Chlamydomonadaceae</taxon>
        <taxon>Chlamydomonas</taxon>
    </lineage>
</organism>
<feature type="region of interest" description="Disordered" evidence="2">
    <location>
        <begin position="1515"/>
        <end position="1541"/>
    </location>
</feature>
<dbReference type="Gramene" id="PNW81363">
    <property type="protein sequence ID" value="PNW81363"/>
    <property type="gene ID" value="CHLRE_07g352900v5"/>
</dbReference>
<dbReference type="STRING" id="3055.A0A2K3DLG7"/>
<dbReference type="Gene3D" id="3.40.50.11500">
    <property type="match status" value="1"/>
</dbReference>
<feature type="compositionally biased region" description="Gly residues" evidence="2">
    <location>
        <begin position="758"/>
        <end position="769"/>
    </location>
</feature>
<keyword evidence="3" id="KW-0732">Signal</keyword>
<dbReference type="Pfam" id="PF00400">
    <property type="entry name" value="WD40"/>
    <property type="match status" value="1"/>
</dbReference>
<dbReference type="SMART" id="SM00799">
    <property type="entry name" value="DENN"/>
    <property type="match status" value="1"/>
</dbReference>
<keyword evidence="6" id="KW-1185">Reference proteome</keyword>
<feature type="compositionally biased region" description="Low complexity" evidence="2">
    <location>
        <begin position="1368"/>
        <end position="1379"/>
    </location>
</feature>
<feature type="region of interest" description="Disordered" evidence="2">
    <location>
        <begin position="800"/>
        <end position="865"/>
    </location>
</feature>
<feature type="region of interest" description="Disordered" evidence="2">
    <location>
        <begin position="553"/>
        <end position="583"/>
    </location>
</feature>
<reference evidence="5 6" key="1">
    <citation type="journal article" date="2007" name="Science">
        <title>The Chlamydomonas genome reveals the evolution of key animal and plant functions.</title>
        <authorList>
            <person name="Merchant S.S."/>
            <person name="Prochnik S.E."/>
            <person name="Vallon O."/>
            <person name="Harris E.H."/>
            <person name="Karpowicz S.J."/>
            <person name="Witman G.B."/>
            <person name="Terry A."/>
            <person name="Salamov A."/>
            <person name="Fritz-Laylin L.K."/>
            <person name="Marechal-Drouard L."/>
            <person name="Marshall W.F."/>
            <person name="Qu L.H."/>
            <person name="Nelson D.R."/>
            <person name="Sanderfoot A.A."/>
            <person name="Spalding M.H."/>
            <person name="Kapitonov V.V."/>
            <person name="Ren Q."/>
            <person name="Ferris P."/>
            <person name="Lindquist E."/>
            <person name="Shapiro H."/>
            <person name="Lucas S.M."/>
            <person name="Grimwood J."/>
            <person name="Schmutz J."/>
            <person name="Cardol P."/>
            <person name="Cerutti H."/>
            <person name="Chanfreau G."/>
            <person name="Chen C.L."/>
            <person name="Cognat V."/>
            <person name="Croft M.T."/>
            <person name="Dent R."/>
            <person name="Dutcher S."/>
            <person name="Fernandez E."/>
            <person name="Fukuzawa H."/>
            <person name="Gonzalez-Ballester D."/>
            <person name="Gonzalez-Halphen D."/>
            <person name="Hallmann A."/>
            <person name="Hanikenne M."/>
            <person name="Hippler M."/>
            <person name="Inwood W."/>
            <person name="Jabbari K."/>
            <person name="Kalanon M."/>
            <person name="Kuras R."/>
            <person name="Lefebvre P.A."/>
            <person name="Lemaire S.D."/>
            <person name="Lobanov A.V."/>
            <person name="Lohr M."/>
            <person name="Manuell A."/>
            <person name="Meier I."/>
            <person name="Mets L."/>
            <person name="Mittag M."/>
            <person name="Mittelmeier T."/>
            <person name="Moroney J.V."/>
            <person name="Moseley J."/>
            <person name="Napoli C."/>
            <person name="Nedelcu A.M."/>
            <person name="Niyogi K."/>
            <person name="Novoselov S.V."/>
            <person name="Paulsen I.T."/>
            <person name="Pazour G."/>
            <person name="Purton S."/>
            <person name="Ral J.P."/>
            <person name="Riano-Pachon D.M."/>
            <person name="Riekhof W."/>
            <person name="Rymarquis L."/>
            <person name="Schroda M."/>
            <person name="Stern D."/>
            <person name="Umen J."/>
            <person name="Willows R."/>
            <person name="Wilson N."/>
            <person name="Zimmer S.L."/>
            <person name="Allmer J."/>
            <person name="Balk J."/>
            <person name="Bisova K."/>
            <person name="Chen C.J."/>
            <person name="Elias M."/>
            <person name="Gendler K."/>
            <person name="Hauser C."/>
            <person name="Lamb M.R."/>
            <person name="Ledford H."/>
            <person name="Long J.C."/>
            <person name="Minagawa J."/>
            <person name="Page M.D."/>
            <person name="Pan J."/>
            <person name="Pootakham W."/>
            <person name="Roje S."/>
            <person name="Rose A."/>
            <person name="Stahlberg E."/>
            <person name="Terauchi A.M."/>
            <person name="Yang P."/>
            <person name="Ball S."/>
            <person name="Bowler C."/>
            <person name="Dieckmann C.L."/>
            <person name="Gladyshev V.N."/>
            <person name="Green P."/>
            <person name="Jorgensen R."/>
            <person name="Mayfield S."/>
            <person name="Mueller-Roeber B."/>
            <person name="Rajamani S."/>
            <person name="Sayre R.T."/>
            <person name="Brokstein P."/>
            <person name="Dubchak I."/>
            <person name="Goodstein D."/>
            <person name="Hornick L."/>
            <person name="Huang Y.W."/>
            <person name="Jhaveri J."/>
            <person name="Luo Y."/>
            <person name="Martinez D."/>
            <person name="Ngau W.C."/>
            <person name="Otillar B."/>
            <person name="Poliakov A."/>
            <person name="Porter A."/>
            <person name="Szajkowski L."/>
            <person name="Werner G."/>
            <person name="Zhou K."/>
            <person name="Grigoriev I.V."/>
            <person name="Rokhsar D.S."/>
            <person name="Grossman A.R."/>
        </authorList>
    </citation>
    <scope>NUCLEOTIDE SEQUENCE [LARGE SCALE GENOMIC DNA]</scope>
    <source>
        <strain evidence="6">CC-503</strain>
    </source>
</reference>
<gene>
    <name evidence="5" type="ORF">CHLRE_07g352900v5</name>
</gene>
<dbReference type="PANTHER" id="PTHR12296">
    <property type="entry name" value="DENN DOMAIN-CONTAINING PROTEIN 4"/>
    <property type="match status" value="1"/>
</dbReference>
<dbReference type="ExpressionAtlas" id="A0A2K3DLG7">
    <property type="expression patterns" value="baseline"/>
</dbReference>
<evidence type="ECO:0000256" key="1">
    <source>
        <dbReference type="PROSITE-ProRule" id="PRU00221"/>
    </source>
</evidence>
<dbReference type="InterPro" id="IPR015943">
    <property type="entry name" value="WD40/YVTN_repeat-like_dom_sf"/>
</dbReference>
<dbReference type="KEGG" id="cre:CHLRE_07g352900v5"/>
<feature type="region of interest" description="Disordered" evidence="2">
    <location>
        <begin position="720"/>
        <end position="788"/>
    </location>
</feature>
<dbReference type="EMBL" id="CM008968">
    <property type="protein sequence ID" value="PNW81363.1"/>
    <property type="molecule type" value="Genomic_DNA"/>
</dbReference>
<sequence length="2183" mass="215733">MTEPVFEAFAVVGLALPLSGAGGEDVGLKGLPAATERMRFRPALLDHLQLSGPTKLPTGLPTCCMPDGVELIPPSEVEAAVKPAGLGPKLYAVVLTDEGGRRLYVSCLSYMDAMPPAAACEQLAGWQASRALCLVSRQPYLATAEQVLRRLYVAVFCLGPSAPVADLVGSLLRLSCPKAPQLSEVRFVLEGRPFTLQSPDAMGVPRNGEVSLRPLLEALSPTNAMLVILAVLLERRVALVSSQLRLPTLVAEGIMQLLWPFRYQHVYVPLVPLSLLDLLEAPTPFLMGIGGHSGAYLGAELAGESGGAGAGAGLAARVHEGLVVADLDRNRVYNSADLRPSLEHPTAAQLLACLSHLVQPVAHDGGSLAEEEPVAAGAMGPSSATPVAPLDLEAEGSGAATASGGLKTDAGHAWPDPWLHAVRTAASSGWSPGHDALVRRLFLRFFSILLRGYHQHMPVIAASVRTDDADAMPLQRVSRPSPCGPAFRSPEFLNCHVESHGPKSRPLLSQLLGTQGWYVLLDEWCGRAANPYGWYRVACNSCRMELPSDLAPPGGIAGSSAEGPPGTRAGENDGAAPATGRGAADTSAVIQHAGFDGGAGGPVAADGRSEVAVIGLPGNVDDGGPCEDAEHAAPTSLLSPGRRVFYCRPCPLLQRRRAPVYRTFPALHVSDEPYIAAAAAAAASLRSSLGAPSAVLAPSPASAPMWQAWQAHVMAPPGARAARELSSGGAGAGGGAADVARRSSMGGGSAGGAEADGTGMGGDAGGGRGFVRQWPSGPRLSRSLSSDNLSGELKLSQATAGVSISGDSGKPQPRQRSSTDGTANSSSYGPSKPPTLSQAAAAATPQQQPGTGATGSGPGLPRPITHKVLNASAAGDAASLAAAGVAPTSAAAASPFATALGASLSLRNVLRGASVAGAMAAGPAAGGAGGGSSAAAGAAASAASSVGSVLPPAAAAVNSRSLASYKAEQELVRQQLAALTQVLAWGGDGASAIASAASAAPAPGAARLPSRAEMGRLRQLMCVQTAGSGAFLVGRLRDEVFGTAGTVGTGAVASSPGGAGGAGAVPLQAGVRTPVGGPGAATATADAAAGAGSVGGGAGGRCVHWAAFEVLAEALDAVASAAVAAGEFGVLGAALEVAMATYTYTGKGKVLLLHRLTSNPYLYTRAAWSGIFCHTLLAAAMAAATCGHSGGSNGEIPHARSAADAPAAGGHAALPLPQPEYLRRQRILLQALQRSLAAQACWMMHLGVCEESAWELVTGLVAAARVADLPVEGGQLHRLLLNVRAAMRAARAAASHQHRRRMPDPGCSAVPYLAPATTAQGLSALSRAGAAVTAGTTNAGSGSAAAAGSRMTGPSSPRWPPARGGAGSSMMGAGSGPRSAPLPPPVTPHLSFKDSGQSSGSQDDTATAAAAAQATAKPGRAANASWAAAADSGSNTATAADAAAVSTPGPGYGSGVAGALPGTLRGRIQGAGNSPNSTPLKSTPPDAAGSAGGAAGKALAARALAAAAAVAASGAVHSPRSTAVGSVRSMATGGGPSREKPYRVQYERLLAIASSGGRLAAGSGTRSPGGSAGEAQPSSPDRRLSRSSVSVKGGKPGKEPVQSAALSLGGRGRAPITCLAAASGVVLAAPRLPHYHLLALQAEGELRATARLTLAHLDGAYVDAAVLAADGAVAAISVAPLPPRRHRPALIPGAAAQAAAAAQQQQQQPRFPRVVALVDVAAERTVRELRPASAGRTTALQMSPTANLLATGCAASWARLWDIRASAGAGSSTTTTTAATTSAGGGGGGAAAAAHARVLSSAAVSLATGQGGVCALLADTGRLRLYTGGRDGSALEWDLRKPNAPLVVYRGHAGWVTSLALLPASALTPAATAALLLVTAGTDWTVRVWNPRDATPVAVAAAPAAVAAAAAAATAASAPASTAPRGPGGSGGGGAGRGRGTGRPSSGGSSDRPSSGGGGTGRNRSSIAGARGAAVAAGDVPLAAAGNVAAPDWAAAAVPVAVCWSAAVLVGHGGPVSALHVDQAAGLIYSGSRDGMLAAWAPDGSCAGMRRHHGGAVRLIAPYAAAAAGSAASSTRRQGWPLVTCAGDGSAALWGGAASDGAEAQAATALGAAVHVPDVLGDGLAAVRGGGVLGGVWCGEQAGPLAAFHAASLTRAAAWDAVRGVMVVGDDRGVVRAWAPPLP</sequence>
<feature type="compositionally biased region" description="Polar residues" evidence="2">
    <location>
        <begin position="1471"/>
        <end position="1481"/>
    </location>
</feature>
<dbReference type="Proteomes" id="UP000006906">
    <property type="component" value="Chromosome 7"/>
</dbReference>
<dbReference type="PANTHER" id="PTHR12296:SF21">
    <property type="entry name" value="DENN DOMAIN-CONTAINING PROTEIN 3"/>
    <property type="match status" value="1"/>
</dbReference>
<feature type="region of interest" description="Disordered" evidence="2">
    <location>
        <begin position="1456"/>
        <end position="1493"/>
    </location>
</feature>
<accession>A0A2K3DLG7</accession>
<dbReference type="InterPro" id="IPR051696">
    <property type="entry name" value="DENN_Domain_GEFs"/>
</dbReference>
<protein>
    <recommendedName>
        <fullName evidence="4">UDENN domain-containing protein</fullName>
    </recommendedName>
</protein>
<feature type="compositionally biased region" description="Low complexity" evidence="2">
    <location>
        <begin position="1557"/>
        <end position="1566"/>
    </location>
</feature>
<dbReference type="PROSITE" id="PS50211">
    <property type="entry name" value="DENN"/>
    <property type="match status" value="1"/>
</dbReference>
<dbReference type="GO" id="GO:0005737">
    <property type="term" value="C:cytoplasm"/>
    <property type="evidence" value="ECO:0007669"/>
    <property type="project" value="UniProtKB-ARBA"/>
</dbReference>
<dbReference type="InterPro" id="IPR043153">
    <property type="entry name" value="DENN_C"/>
</dbReference>
<feature type="region of interest" description="Disordered" evidence="2">
    <location>
        <begin position="1557"/>
        <end position="1603"/>
    </location>
</feature>
<dbReference type="SUPFAM" id="SSF50978">
    <property type="entry name" value="WD40 repeat-like"/>
    <property type="match status" value="1"/>
</dbReference>
<dbReference type="Gene3D" id="2.130.10.10">
    <property type="entry name" value="YVTN repeat-like/Quinoprotein amine dehydrogenase"/>
    <property type="match status" value="2"/>
</dbReference>
<feature type="compositionally biased region" description="Low complexity" evidence="2">
    <location>
        <begin position="775"/>
        <end position="786"/>
    </location>
</feature>
<feature type="signal peptide" evidence="3">
    <location>
        <begin position="1"/>
        <end position="23"/>
    </location>
</feature>
<dbReference type="Pfam" id="PF02141">
    <property type="entry name" value="DENN"/>
    <property type="match status" value="1"/>
</dbReference>
<dbReference type="InterPro" id="IPR001680">
    <property type="entry name" value="WD40_rpt"/>
</dbReference>
<feature type="compositionally biased region" description="Low complexity" evidence="2">
    <location>
        <begin position="1334"/>
        <end position="1349"/>
    </location>
</feature>
<evidence type="ECO:0000313" key="6">
    <source>
        <dbReference type="Proteomes" id="UP000006906"/>
    </source>
</evidence>
<dbReference type="PaxDb" id="3055-EDP04097"/>
<feature type="compositionally biased region" description="Low complexity" evidence="2">
    <location>
        <begin position="1942"/>
        <end position="1954"/>
    </location>
</feature>
<feature type="domain" description="UDENN" evidence="4">
    <location>
        <begin position="24"/>
        <end position="531"/>
    </location>
</feature>
<dbReference type="PROSITE" id="PS50082">
    <property type="entry name" value="WD_REPEATS_2"/>
    <property type="match status" value="2"/>
</dbReference>
<dbReference type="InterPro" id="IPR036322">
    <property type="entry name" value="WD40_repeat_dom_sf"/>
</dbReference>
<dbReference type="InterPro" id="IPR005113">
    <property type="entry name" value="uDENN_dom"/>
</dbReference>
<feature type="compositionally biased region" description="Low complexity" evidence="2">
    <location>
        <begin position="1394"/>
        <end position="1414"/>
    </location>
</feature>
<feature type="chain" id="PRO_5014337952" description="UDENN domain-containing protein" evidence="3">
    <location>
        <begin position="24"/>
        <end position="2183"/>
    </location>
</feature>
<keyword evidence="1" id="KW-0853">WD repeat</keyword>
<feature type="repeat" description="WD" evidence="1">
    <location>
        <begin position="1849"/>
        <end position="1899"/>
    </location>
</feature>
<feature type="compositionally biased region" description="Low complexity" evidence="2">
    <location>
        <begin position="834"/>
        <end position="851"/>
    </location>
</feature>
<feature type="region of interest" description="Disordered" evidence="2">
    <location>
        <begin position="1917"/>
        <end position="1966"/>
    </location>
</feature>
<dbReference type="InterPro" id="IPR001194">
    <property type="entry name" value="cDENN_dom"/>
</dbReference>
<dbReference type="RefSeq" id="XP_001692619.2">
    <property type="nucleotide sequence ID" value="XM_001692567.2"/>
</dbReference>
<evidence type="ECO:0000259" key="4">
    <source>
        <dbReference type="PROSITE" id="PS50211"/>
    </source>
</evidence>